<comment type="caution">
    <text evidence="1">The sequence shown here is derived from an EMBL/GenBank/DDBJ whole genome shotgun (WGS) entry which is preliminary data.</text>
</comment>
<accession>A0A9Q0PKC6</accession>
<evidence type="ECO:0000313" key="2">
    <source>
        <dbReference type="Proteomes" id="UP001151529"/>
    </source>
</evidence>
<dbReference type="Proteomes" id="UP001151529">
    <property type="component" value="Chromosome 8"/>
</dbReference>
<name>A0A9Q0PKC6_SALVM</name>
<sequence>MGMALSHPGASFRSCKKLGNFIGSCDGTPLSKLKTIPLSHCECDLKLGRVIHEEVYLFEGRGVVEDSNRPWSGDIEEDQASILRDSAALLPEYGIEAVELSPIPREIYFTMILPEGVAKVSKS</sequence>
<reference evidence="1" key="2">
    <citation type="journal article" date="2023" name="Int. J. Mol. Sci.">
        <title>De Novo Assembly and Annotation of 11 Diverse Shrub Willow (Salix) Genomes Reveals Novel Gene Organization in Sex-Linked Regions.</title>
        <authorList>
            <person name="Hyden B."/>
            <person name="Feng K."/>
            <person name="Yates T.B."/>
            <person name="Jawdy S."/>
            <person name="Cereghino C."/>
            <person name="Smart L.B."/>
            <person name="Muchero W."/>
        </authorList>
    </citation>
    <scope>NUCLEOTIDE SEQUENCE [LARGE SCALE GENOMIC DNA]</scope>
    <source>
        <tissue evidence="1">Shoot tip</tissue>
    </source>
</reference>
<keyword evidence="2" id="KW-1185">Reference proteome</keyword>
<protein>
    <submittedName>
        <fullName evidence="1">Uncharacterized protein</fullName>
    </submittedName>
</protein>
<gene>
    <name evidence="1" type="ORF">OIU85_005961</name>
</gene>
<dbReference type="EMBL" id="JAPFFL010000012">
    <property type="protein sequence ID" value="KAJ6689601.1"/>
    <property type="molecule type" value="Genomic_DNA"/>
</dbReference>
<evidence type="ECO:0000313" key="1">
    <source>
        <dbReference type="EMBL" id="KAJ6689601.1"/>
    </source>
</evidence>
<reference evidence="1" key="1">
    <citation type="submission" date="2022-11" db="EMBL/GenBank/DDBJ databases">
        <authorList>
            <person name="Hyden B.L."/>
            <person name="Feng K."/>
            <person name="Yates T."/>
            <person name="Jawdy S."/>
            <person name="Smart L.B."/>
            <person name="Muchero W."/>
        </authorList>
    </citation>
    <scope>NUCLEOTIDE SEQUENCE</scope>
    <source>
        <tissue evidence="1">Shoot tip</tissue>
    </source>
</reference>
<dbReference type="AlphaFoldDB" id="A0A9Q0PKC6"/>
<organism evidence="1 2">
    <name type="scientific">Salix viminalis</name>
    <name type="common">Common osier</name>
    <name type="synonym">Basket willow</name>
    <dbReference type="NCBI Taxonomy" id="40686"/>
    <lineage>
        <taxon>Eukaryota</taxon>
        <taxon>Viridiplantae</taxon>
        <taxon>Streptophyta</taxon>
        <taxon>Embryophyta</taxon>
        <taxon>Tracheophyta</taxon>
        <taxon>Spermatophyta</taxon>
        <taxon>Magnoliopsida</taxon>
        <taxon>eudicotyledons</taxon>
        <taxon>Gunneridae</taxon>
        <taxon>Pentapetalae</taxon>
        <taxon>rosids</taxon>
        <taxon>fabids</taxon>
        <taxon>Malpighiales</taxon>
        <taxon>Salicaceae</taxon>
        <taxon>Saliceae</taxon>
        <taxon>Salix</taxon>
    </lineage>
</organism>
<proteinExistence type="predicted"/>